<dbReference type="HOGENOM" id="CLU_849112_0_0_7"/>
<reference evidence="2" key="2">
    <citation type="submission" date="2011-01" db="EMBL/GenBank/DDBJ databases">
        <title>The complete genome of Nitratifractor salsuginis DSM 16511.</title>
        <authorList>
            <consortium name="US DOE Joint Genome Institute (JGI-PGF)"/>
            <person name="Lucas S."/>
            <person name="Copeland A."/>
            <person name="Lapidus A."/>
            <person name="Bruce D."/>
            <person name="Goodwin L."/>
            <person name="Pitluck S."/>
            <person name="Kyrpides N."/>
            <person name="Mavromatis K."/>
            <person name="Ivanova N."/>
            <person name="Mikhailova N."/>
            <person name="Zeytun A."/>
            <person name="Detter J.C."/>
            <person name="Tapia R."/>
            <person name="Han C."/>
            <person name="Land M."/>
            <person name="Hauser L."/>
            <person name="Markowitz V."/>
            <person name="Cheng J.-F."/>
            <person name="Hugenholtz P."/>
            <person name="Woyke T."/>
            <person name="Wu D."/>
            <person name="Tindall B."/>
            <person name="Schuetze A."/>
            <person name="Brambilla E."/>
            <person name="Klenk H.-P."/>
            <person name="Eisen J.A."/>
        </authorList>
    </citation>
    <scope>NUCLEOTIDE SEQUENCE [LARGE SCALE GENOMIC DNA]</scope>
    <source>
        <strain evidence="2">DSM 16511 / JCM 12458 / E9I37-1</strain>
    </source>
</reference>
<accession>E6WY51</accession>
<protein>
    <submittedName>
        <fullName evidence="1">Uncharacterized protein</fullName>
    </submittedName>
</protein>
<dbReference type="AlphaFoldDB" id="E6WY51"/>
<evidence type="ECO:0000313" key="2">
    <source>
        <dbReference type="Proteomes" id="UP000008633"/>
    </source>
</evidence>
<evidence type="ECO:0000313" key="1">
    <source>
        <dbReference type="EMBL" id="ADV46425.1"/>
    </source>
</evidence>
<proteinExistence type="predicted"/>
<dbReference type="eggNOG" id="ENOG5030W15">
    <property type="taxonomic scope" value="Bacteria"/>
</dbReference>
<dbReference type="RefSeq" id="WP_013554116.1">
    <property type="nucleotide sequence ID" value="NC_014935.1"/>
</dbReference>
<dbReference type="Proteomes" id="UP000008633">
    <property type="component" value="Chromosome"/>
</dbReference>
<gene>
    <name evidence="1" type="ordered locus">Nitsa_1172</name>
</gene>
<reference evidence="1 2" key="1">
    <citation type="journal article" date="2011" name="Stand. Genomic Sci.">
        <title>Complete genome sequence of Nitratifractor salsuginis type strain (E9I37-1).</title>
        <authorList>
            <person name="Anderson I."/>
            <person name="Sikorski J."/>
            <person name="Zeytun A."/>
            <person name="Nolan M."/>
            <person name="Lapidus A."/>
            <person name="Lucas S."/>
            <person name="Hammon N."/>
            <person name="Deshpande S."/>
            <person name="Cheng J.F."/>
            <person name="Tapia R."/>
            <person name="Han C."/>
            <person name="Goodwin L."/>
            <person name="Pitluck S."/>
            <person name="Liolios K."/>
            <person name="Pagani I."/>
            <person name="Ivanova N."/>
            <person name="Huntemann M."/>
            <person name="Mavromatis K."/>
            <person name="Ovchinikova G."/>
            <person name="Pati A."/>
            <person name="Chen A."/>
            <person name="Palaniappan K."/>
            <person name="Land M."/>
            <person name="Hauser L."/>
            <person name="Brambilla E.M."/>
            <person name="Ngatchou-Djao O.D."/>
            <person name="Rohde M."/>
            <person name="Tindall B.J."/>
            <person name="Goker M."/>
            <person name="Detter J.C."/>
            <person name="Woyke T."/>
            <person name="Bristow J."/>
            <person name="Eisen J.A."/>
            <person name="Markowitz V."/>
            <person name="Hugenholtz P."/>
            <person name="Klenk H.P."/>
            <person name="Kyrpides N.C."/>
        </authorList>
    </citation>
    <scope>NUCLEOTIDE SEQUENCE [LARGE SCALE GENOMIC DNA]</scope>
    <source>
        <strain evidence="2">DSM 16511 / JCM 12458 / E9I37-1</strain>
    </source>
</reference>
<organism evidence="1 2">
    <name type="scientific">Nitratifractor salsuginis (strain DSM 16511 / JCM 12458 / E9I37-1)</name>
    <dbReference type="NCBI Taxonomy" id="749222"/>
    <lineage>
        <taxon>Bacteria</taxon>
        <taxon>Pseudomonadati</taxon>
        <taxon>Campylobacterota</taxon>
        <taxon>Epsilonproteobacteria</taxon>
        <taxon>Campylobacterales</taxon>
        <taxon>Sulfurovaceae</taxon>
        <taxon>Nitratifractor</taxon>
    </lineage>
</organism>
<dbReference type="InterPro" id="IPR035198">
    <property type="entry name" value="SU10_MCP"/>
</dbReference>
<dbReference type="Pfam" id="PF17236">
    <property type="entry name" value="SU10_MCP"/>
    <property type="match status" value="1"/>
</dbReference>
<sequence>MALTTYNNTVNQKPSVLDSIILQGPSQVPFLKWFGRGDVNAPKHAWITDRLRDPKPNYNLEITGLEEDTEDTKVMLDNVTQIVKNEFGLSRKERSTARYGQKEWPYRVGKVGKEHAKDLEFNLLGLQNDSVFDNYVPGSDTTEARMAGIFHFIPSEHRKDLKDANGNPTVLTYDSLSEIIEPVWERGGIEDESFMLICGTSVKRAINRFAGDQFFRKVSGKEKFDPTLFELETDFGTVQVKIHRLFNQEKLRDKILVGKLSEARIMFQTSTEFTEVPTDKTAKFGRYYTDLTLEVKNPDYFACGEGLK</sequence>
<dbReference type="EMBL" id="CP002452">
    <property type="protein sequence ID" value="ADV46425.1"/>
    <property type="molecule type" value="Genomic_DNA"/>
</dbReference>
<dbReference type="KEGG" id="nsa:Nitsa_1172"/>
<dbReference type="STRING" id="749222.Nitsa_1172"/>
<dbReference type="OrthoDB" id="5357684at2"/>
<name>E6WY51_NITSE</name>
<keyword evidence="2" id="KW-1185">Reference proteome</keyword>